<reference evidence="2" key="1">
    <citation type="submission" date="2021-01" db="UniProtKB">
        <authorList>
            <consortium name="EnsemblPlants"/>
        </authorList>
    </citation>
    <scope>IDENTIFICATION</scope>
</reference>
<dbReference type="Proteomes" id="UP000594263">
    <property type="component" value="Unplaced"/>
</dbReference>
<sequence length="326" mass="36362">MAKGCRGRRRVASRQVRYAPYLLPNCNMHASEAKKCPKALANDWQDATCSVCMECPHNAVLLLCSSHDKGCRPYMCGTSLRFSNCLDQYKKAYTKVTSMDDEPSEKCEMSALACPLCRGQVKGWVVVEPARKHLNSKRRSCMQDGCSFAGTYKELRRHVRSEHPSACPREVDPAVEQKWRRLEREREHDDVISTIRSSMPGAVVFGDYVIEGNEYDSDSSEEEGYNDGNGQRSEGFGVGFDGTNMVNILLFLHALSPDGNAGNHRRLIRASRGRQTSEDGLNLNPTPADQETESDSDNGIAAIPNGMPGTLVDDNPIARISRRRRR</sequence>
<dbReference type="PANTHER" id="PTHR31197">
    <property type="entry name" value="OS01G0612600 PROTEIN"/>
    <property type="match status" value="1"/>
</dbReference>
<dbReference type="EnsemblPlants" id="Kaladp0011s0130.1.v1.1">
    <property type="protein sequence ID" value="Kaladp0011s0130.1.v1.1.CDS.1"/>
    <property type="gene ID" value="Kaladp0011s0130.v1.1"/>
</dbReference>
<dbReference type="Pfam" id="PF07800">
    <property type="entry name" value="DUF1644"/>
    <property type="match status" value="1"/>
</dbReference>
<accession>A0A7N0RG40</accession>
<evidence type="ECO:0000313" key="2">
    <source>
        <dbReference type="EnsemblPlants" id="Kaladp0011s0130.1.v1.1.CDS.1"/>
    </source>
</evidence>
<dbReference type="Gramene" id="Kaladp0011s0130.1.v1.1">
    <property type="protein sequence ID" value="Kaladp0011s0130.1.v1.1.CDS.1"/>
    <property type="gene ID" value="Kaladp0011s0130.v1.1"/>
</dbReference>
<name>A0A7N0RG40_KALFE</name>
<dbReference type="OMA" id="NHEERLH"/>
<dbReference type="AlphaFoldDB" id="A0A7N0RG40"/>
<dbReference type="InterPro" id="IPR012866">
    <property type="entry name" value="DUF1644"/>
</dbReference>
<feature type="region of interest" description="Disordered" evidence="1">
    <location>
        <begin position="271"/>
        <end position="326"/>
    </location>
</feature>
<evidence type="ECO:0000313" key="3">
    <source>
        <dbReference type="Proteomes" id="UP000594263"/>
    </source>
</evidence>
<organism evidence="2 3">
    <name type="scientific">Kalanchoe fedtschenkoi</name>
    <name type="common">Lavender scallops</name>
    <name type="synonym">South American air plant</name>
    <dbReference type="NCBI Taxonomy" id="63787"/>
    <lineage>
        <taxon>Eukaryota</taxon>
        <taxon>Viridiplantae</taxon>
        <taxon>Streptophyta</taxon>
        <taxon>Embryophyta</taxon>
        <taxon>Tracheophyta</taxon>
        <taxon>Spermatophyta</taxon>
        <taxon>Magnoliopsida</taxon>
        <taxon>eudicotyledons</taxon>
        <taxon>Gunneridae</taxon>
        <taxon>Pentapetalae</taxon>
        <taxon>Saxifragales</taxon>
        <taxon>Crassulaceae</taxon>
        <taxon>Kalanchoe</taxon>
    </lineage>
</organism>
<keyword evidence="3" id="KW-1185">Reference proteome</keyword>
<evidence type="ECO:0000256" key="1">
    <source>
        <dbReference type="SAM" id="MobiDB-lite"/>
    </source>
</evidence>
<proteinExistence type="predicted"/>
<dbReference type="PANTHER" id="PTHR31197:SF12">
    <property type="entry name" value="OS02G0770600 PROTEIN"/>
    <property type="match status" value="1"/>
</dbReference>
<protein>
    <submittedName>
        <fullName evidence="2">Uncharacterized protein</fullName>
    </submittedName>
</protein>